<evidence type="ECO:0000313" key="3">
    <source>
        <dbReference type="Proteomes" id="UP000595231"/>
    </source>
</evidence>
<feature type="region of interest" description="Disordered" evidence="1">
    <location>
        <begin position="1"/>
        <end position="24"/>
    </location>
</feature>
<evidence type="ECO:0000313" key="2">
    <source>
        <dbReference type="EMBL" id="QQB37950.1"/>
    </source>
</evidence>
<dbReference type="RefSeq" id="WP_198487359.1">
    <property type="nucleotide sequence ID" value="NZ_CP065997.1"/>
</dbReference>
<accession>A0A7T4B931</accession>
<sequence length="152" mass="16980">MNRQQRRQAESEKARQRAARRPFKHTARRYPMMAPLKQQISLDMHLALARLRTDPHDDARTDLASTFNTVGVAIENDPRFQEEVQHLNTGGSVLQDYTAPAALTDDQLAILAHTCAVIDTILGLLDVPTLWAAEKVAVELMRAARATTEAQP</sequence>
<dbReference type="EMBL" id="CP065997">
    <property type="protein sequence ID" value="QQB37950.1"/>
    <property type="molecule type" value="Genomic_DNA"/>
</dbReference>
<evidence type="ECO:0000256" key="1">
    <source>
        <dbReference type="SAM" id="MobiDB-lite"/>
    </source>
</evidence>
<proteinExistence type="predicted"/>
<name>A0A7T4B931_9BURK</name>
<dbReference type="AlphaFoldDB" id="A0A7T4B931"/>
<reference evidence="2 3" key="1">
    <citation type="submission" date="2020-12" db="EMBL/GenBank/DDBJ databases">
        <title>FDA dAtabase for Regulatory Grade micrObial Sequences (FDA-ARGOS): Supporting development and validation of Infectious Disease Dx tests.</title>
        <authorList>
            <person name="Sproer C."/>
            <person name="Gronow S."/>
            <person name="Severitt S."/>
            <person name="Schroder I."/>
            <person name="Tallon L."/>
            <person name="Sadzewicz L."/>
            <person name="Zhao X."/>
            <person name="Boylan J."/>
            <person name="Ott S."/>
            <person name="Bowen H."/>
            <person name="Vavikolanu K."/>
            <person name="Mehta A."/>
            <person name="Aluvathingal J."/>
            <person name="Nadendla S."/>
            <person name="Lowell S."/>
            <person name="Myers T."/>
            <person name="Yan Y."/>
            <person name="Sichtig H."/>
        </authorList>
    </citation>
    <scope>NUCLEOTIDE SEQUENCE [LARGE SCALE GENOMIC DNA]</scope>
    <source>
        <strain evidence="2 3">FDAARGOS_1050</strain>
    </source>
</reference>
<organism evidence="2 3">
    <name type="scientific">Achromobacter deleyi</name>
    <dbReference type="NCBI Taxonomy" id="1353891"/>
    <lineage>
        <taxon>Bacteria</taxon>
        <taxon>Pseudomonadati</taxon>
        <taxon>Pseudomonadota</taxon>
        <taxon>Betaproteobacteria</taxon>
        <taxon>Burkholderiales</taxon>
        <taxon>Alcaligenaceae</taxon>
        <taxon>Achromobacter</taxon>
    </lineage>
</organism>
<dbReference type="Proteomes" id="UP000595231">
    <property type="component" value="Chromosome"/>
</dbReference>
<protein>
    <submittedName>
        <fullName evidence="2">Uncharacterized protein</fullName>
    </submittedName>
</protein>
<gene>
    <name evidence="2" type="ORF">I6I07_15805</name>
</gene>